<keyword evidence="3" id="KW-1185">Reference proteome</keyword>
<proteinExistence type="predicted"/>
<gene>
    <name evidence="2" type="ORF">EJB05_29383</name>
</gene>
<dbReference type="AlphaFoldDB" id="A0A5J9UU70"/>
<dbReference type="Gramene" id="TVU26818">
    <property type="protein sequence ID" value="TVU26818"/>
    <property type="gene ID" value="EJB05_29383"/>
</dbReference>
<evidence type="ECO:0000256" key="1">
    <source>
        <dbReference type="SAM" id="MobiDB-lite"/>
    </source>
</evidence>
<evidence type="ECO:0000313" key="2">
    <source>
        <dbReference type="EMBL" id="TVU26818.1"/>
    </source>
</evidence>
<comment type="caution">
    <text evidence="2">The sequence shown here is derived from an EMBL/GenBank/DDBJ whole genome shotgun (WGS) entry which is preliminary data.</text>
</comment>
<feature type="non-terminal residue" evidence="2">
    <location>
        <position position="1"/>
    </location>
</feature>
<name>A0A5J9UU70_9POAL</name>
<accession>A0A5J9UU70</accession>
<feature type="compositionally biased region" description="Polar residues" evidence="1">
    <location>
        <begin position="622"/>
        <end position="632"/>
    </location>
</feature>
<dbReference type="PANTHER" id="PTHR34303:SF8">
    <property type="entry name" value="OS09G0372600 PROTEIN"/>
    <property type="match status" value="1"/>
</dbReference>
<evidence type="ECO:0000313" key="3">
    <source>
        <dbReference type="Proteomes" id="UP000324897"/>
    </source>
</evidence>
<protein>
    <recommendedName>
        <fullName evidence="4">DUF4283 domain-containing protein</fullName>
    </recommendedName>
</protein>
<dbReference type="EMBL" id="RWGY01000013">
    <property type="protein sequence ID" value="TVU26818.1"/>
    <property type="molecule type" value="Genomic_DNA"/>
</dbReference>
<evidence type="ECO:0008006" key="4">
    <source>
        <dbReference type="Google" id="ProtNLM"/>
    </source>
</evidence>
<organism evidence="2 3">
    <name type="scientific">Eragrostis curvula</name>
    <name type="common">weeping love grass</name>
    <dbReference type="NCBI Taxonomy" id="38414"/>
    <lineage>
        <taxon>Eukaryota</taxon>
        <taxon>Viridiplantae</taxon>
        <taxon>Streptophyta</taxon>
        <taxon>Embryophyta</taxon>
        <taxon>Tracheophyta</taxon>
        <taxon>Spermatophyta</taxon>
        <taxon>Magnoliopsida</taxon>
        <taxon>Liliopsida</taxon>
        <taxon>Poales</taxon>
        <taxon>Poaceae</taxon>
        <taxon>PACMAD clade</taxon>
        <taxon>Chloridoideae</taxon>
        <taxon>Eragrostideae</taxon>
        <taxon>Eragrostidinae</taxon>
        <taxon>Eragrostis</taxon>
    </lineage>
</organism>
<reference evidence="2 3" key="1">
    <citation type="journal article" date="2019" name="Sci. Rep.">
        <title>A high-quality genome of Eragrostis curvula grass provides insights into Poaceae evolution and supports new strategies to enhance forage quality.</title>
        <authorList>
            <person name="Carballo J."/>
            <person name="Santos B.A.C.M."/>
            <person name="Zappacosta D."/>
            <person name="Garbus I."/>
            <person name="Selva J.P."/>
            <person name="Gallo C.A."/>
            <person name="Diaz A."/>
            <person name="Albertini E."/>
            <person name="Caccamo M."/>
            <person name="Echenique V."/>
        </authorList>
    </citation>
    <scope>NUCLEOTIDE SEQUENCE [LARGE SCALE GENOMIC DNA]</scope>
    <source>
        <strain evidence="3">cv. Victoria</strain>
        <tissue evidence="2">Leaf</tissue>
    </source>
</reference>
<feature type="region of interest" description="Disordered" evidence="1">
    <location>
        <begin position="613"/>
        <end position="632"/>
    </location>
</feature>
<sequence length="632" mass="69007">MVKTRAGAHNGQLSPCVGSERGFGGFLDLRESVLACVRTTVSPTERLHFLRRVRVTFFFSSSLPSGADDLDATWTSHATTSRPLRRHELGPELMTPAVASRDQGDPDGEPPDPVISDHRTHTHTSQPTRARALPAMHARARPVARRTVDNKQHCDHGGWPGFEFQCKILLDFYSTAAPSALGLSSTSRPAPVWISCASHLNHFVVSNMLSFHFAAPPFRLAATRVSSNIYRSMVASTNVATFIILHGSVRLGSSLFCLHCLYEDAMDAAAKLQLEEAFNAQPPTHADKTTPGDVRAETCLRVARGTAHNCFLPPLPSACSPGEIVSNPNADLSLSTPLLPLSEAVTLTAGDVVAEPPSHALSPSLDAPSVNATATALKLYAQALLTSSKCLPLKPAQPKPIFSPQGCFRCLARDHQVRHCRDPVRCKNYGEATSQYANIYVMLPSVALNPAPFIRDAIAAELPGMEFAMHFSPIHHGHGRITLERSEDTGNRFNRVPPWLGYLSATDYPIEHWTPDHIPAAFSNIGHVCEIDPTCVNGYNFSSVRVVVELDEEEPVREDLWLRSPGGGGIQVRVARMRIWPAGHSSMATATTFPTSPHRLLLHQPLYNHCRNPTPHPYRRSAATTAACTPRR</sequence>
<dbReference type="Proteomes" id="UP000324897">
    <property type="component" value="Chromosome 2"/>
</dbReference>
<feature type="region of interest" description="Disordered" evidence="1">
    <location>
        <begin position="97"/>
        <end position="135"/>
    </location>
</feature>
<dbReference type="OrthoDB" id="696974at2759"/>
<dbReference type="PANTHER" id="PTHR34303">
    <property type="entry name" value="OS01G0890400 PROTEIN-RELATED"/>
    <property type="match status" value="1"/>
</dbReference>